<feature type="active site" evidence="4">
    <location>
        <position position="41"/>
    </location>
</feature>
<dbReference type="EC" id="3.6.1.7" evidence="2 4"/>
<dbReference type="GO" id="GO:0003998">
    <property type="term" value="F:acylphosphatase activity"/>
    <property type="evidence" value="ECO:0007669"/>
    <property type="project" value="UniProtKB-EC"/>
</dbReference>
<dbReference type="PANTHER" id="PTHR47268:SF4">
    <property type="entry name" value="ACYLPHOSPHATASE"/>
    <property type="match status" value="1"/>
</dbReference>
<dbReference type="Gene3D" id="3.30.70.100">
    <property type="match status" value="1"/>
</dbReference>
<evidence type="ECO:0000259" key="6">
    <source>
        <dbReference type="PROSITE" id="PS51160"/>
    </source>
</evidence>
<dbReference type="InterPro" id="IPR020456">
    <property type="entry name" value="Acylphosphatase"/>
</dbReference>
<dbReference type="RefSeq" id="WP_100705165.1">
    <property type="nucleotide sequence ID" value="NZ_NPDL01000010.1"/>
</dbReference>
<protein>
    <recommendedName>
        <fullName evidence="2 4">acylphosphatase</fullName>
        <ecNumber evidence="2 4">3.6.1.7</ecNumber>
    </recommendedName>
</protein>
<dbReference type="OrthoDB" id="9808093at2"/>
<feature type="domain" description="Acylphosphatase-like" evidence="6">
    <location>
        <begin position="8"/>
        <end position="95"/>
    </location>
</feature>
<organism evidence="7 8">
    <name type="scientific">Leptospira hartskeerlii</name>
    <dbReference type="NCBI Taxonomy" id="2023177"/>
    <lineage>
        <taxon>Bacteria</taxon>
        <taxon>Pseudomonadati</taxon>
        <taxon>Spirochaetota</taxon>
        <taxon>Spirochaetia</taxon>
        <taxon>Leptospirales</taxon>
        <taxon>Leptospiraceae</taxon>
        <taxon>Leptospira</taxon>
    </lineage>
</organism>
<comment type="caution">
    <text evidence="7">The sequence shown here is derived from an EMBL/GenBank/DDBJ whole genome shotgun (WGS) entry which is preliminary data.</text>
</comment>
<name>A0A2M9XID7_9LEPT</name>
<dbReference type="InterPro" id="IPR036046">
    <property type="entry name" value="Acylphosphatase-like_dom_sf"/>
</dbReference>
<comment type="similarity">
    <text evidence="1 5">Belongs to the acylphosphatase family.</text>
</comment>
<evidence type="ECO:0000256" key="1">
    <source>
        <dbReference type="ARBA" id="ARBA00005614"/>
    </source>
</evidence>
<dbReference type="EMBL" id="NPDN01000001">
    <property type="protein sequence ID" value="PJZ27430.1"/>
    <property type="molecule type" value="Genomic_DNA"/>
</dbReference>
<evidence type="ECO:0000256" key="2">
    <source>
        <dbReference type="ARBA" id="ARBA00012150"/>
    </source>
</evidence>
<dbReference type="Proteomes" id="UP000232196">
    <property type="component" value="Unassembled WGS sequence"/>
</dbReference>
<dbReference type="SUPFAM" id="SSF54975">
    <property type="entry name" value="Acylphosphatase/BLUF domain-like"/>
    <property type="match status" value="1"/>
</dbReference>
<comment type="catalytic activity">
    <reaction evidence="3 4">
        <text>an acyl phosphate + H2O = a carboxylate + phosphate + H(+)</text>
        <dbReference type="Rhea" id="RHEA:14965"/>
        <dbReference type="ChEBI" id="CHEBI:15377"/>
        <dbReference type="ChEBI" id="CHEBI:15378"/>
        <dbReference type="ChEBI" id="CHEBI:29067"/>
        <dbReference type="ChEBI" id="CHEBI:43474"/>
        <dbReference type="ChEBI" id="CHEBI:59918"/>
        <dbReference type="EC" id="3.6.1.7"/>
    </reaction>
</comment>
<dbReference type="Pfam" id="PF00708">
    <property type="entry name" value="Acylphosphatase"/>
    <property type="match status" value="1"/>
</dbReference>
<dbReference type="InterPro" id="IPR001792">
    <property type="entry name" value="Acylphosphatase-like_dom"/>
</dbReference>
<proteinExistence type="inferred from homology"/>
<dbReference type="PROSITE" id="PS00150">
    <property type="entry name" value="ACYLPHOSPHATASE_1"/>
    <property type="match status" value="1"/>
</dbReference>
<keyword evidence="4" id="KW-0378">Hydrolase</keyword>
<reference evidence="7 8" key="1">
    <citation type="submission" date="2017-07" db="EMBL/GenBank/DDBJ databases">
        <title>Leptospira spp. isolated from tropical soils.</title>
        <authorList>
            <person name="Thibeaux R."/>
            <person name="Iraola G."/>
            <person name="Ferres I."/>
            <person name="Bierque E."/>
            <person name="Girault D."/>
            <person name="Soupe-Gilbert M.-E."/>
            <person name="Picardeau M."/>
            <person name="Goarant C."/>
        </authorList>
    </citation>
    <scope>NUCLEOTIDE SEQUENCE [LARGE SCALE GENOMIC DNA]</scope>
    <source>
        <strain evidence="7 8">MCA1-C-A1</strain>
    </source>
</reference>
<accession>A0A2M9XID7</accession>
<dbReference type="PANTHER" id="PTHR47268">
    <property type="entry name" value="ACYLPHOSPHATASE"/>
    <property type="match status" value="1"/>
</dbReference>
<sequence length="95" mass="10858">MAAKNESRAKIRIRGTVQGVGFRYYVLQRAQECRLKGYTMNLPTGEVEVVVEGDKVFIEDLYKAVQRGPSKAKVTEATIQWEDAKGTFRTFEIKR</sequence>
<evidence type="ECO:0000313" key="8">
    <source>
        <dbReference type="Proteomes" id="UP000232196"/>
    </source>
</evidence>
<dbReference type="AlphaFoldDB" id="A0A2M9XID7"/>
<evidence type="ECO:0000256" key="3">
    <source>
        <dbReference type="ARBA" id="ARBA00047645"/>
    </source>
</evidence>
<evidence type="ECO:0000256" key="4">
    <source>
        <dbReference type="PROSITE-ProRule" id="PRU00520"/>
    </source>
</evidence>
<evidence type="ECO:0000313" key="7">
    <source>
        <dbReference type="EMBL" id="PJZ27430.1"/>
    </source>
</evidence>
<feature type="active site" evidence="4">
    <location>
        <position position="23"/>
    </location>
</feature>
<gene>
    <name evidence="7" type="ORF">CH357_02455</name>
</gene>
<keyword evidence="8" id="KW-1185">Reference proteome</keyword>
<dbReference type="InterPro" id="IPR017968">
    <property type="entry name" value="Acylphosphatase_CS"/>
</dbReference>
<evidence type="ECO:0000256" key="5">
    <source>
        <dbReference type="RuleBase" id="RU004168"/>
    </source>
</evidence>
<dbReference type="PROSITE" id="PS51160">
    <property type="entry name" value="ACYLPHOSPHATASE_3"/>
    <property type="match status" value="1"/>
</dbReference>